<evidence type="ECO:0000313" key="5">
    <source>
        <dbReference type="Proteomes" id="UP000223913"/>
    </source>
</evidence>
<dbReference type="OrthoDB" id="1219342at2"/>
<evidence type="ECO:0000256" key="2">
    <source>
        <dbReference type="SAM" id="MobiDB-lite"/>
    </source>
</evidence>
<feature type="domain" description="Phage tail tape measure protein" evidence="3">
    <location>
        <begin position="117"/>
        <end position="297"/>
    </location>
</feature>
<gene>
    <name evidence="4" type="ORF">CRP01_41495</name>
</gene>
<dbReference type="Proteomes" id="UP000223913">
    <property type="component" value="Unassembled WGS sequence"/>
</dbReference>
<feature type="coiled-coil region" evidence="1">
    <location>
        <begin position="88"/>
        <end position="115"/>
    </location>
</feature>
<feature type="region of interest" description="Disordered" evidence="2">
    <location>
        <begin position="539"/>
        <end position="564"/>
    </location>
</feature>
<evidence type="ECO:0000259" key="3">
    <source>
        <dbReference type="Pfam" id="PF10145"/>
    </source>
</evidence>
<proteinExistence type="predicted"/>
<evidence type="ECO:0000313" key="4">
    <source>
        <dbReference type="EMBL" id="PHN00580.1"/>
    </source>
</evidence>
<dbReference type="RefSeq" id="WP_099156003.1">
    <property type="nucleotide sequence ID" value="NZ_PDUD01000099.1"/>
</dbReference>
<feature type="compositionally biased region" description="Low complexity" evidence="2">
    <location>
        <begin position="551"/>
        <end position="564"/>
    </location>
</feature>
<evidence type="ECO:0000256" key="1">
    <source>
        <dbReference type="SAM" id="Coils"/>
    </source>
</evidence>
<organism evidence="4 5">
    <name type="scientific">Flavilitoribacter nigricans (strain ATCC 23147 / DSM 23189 / NBRC 102662 / NCIMB 1420 / SS-2)</name>
    <name type="common">Lewinella nigricans</name>
    <dbReference type="NCBI Taxonomy" id="1122177"/>
    <lineage>
        <taxon>Bacteria</taxon>
        <taxon>Pseudomonadati</taxon>
        <taxon>Bacteroidota</taxon>
        <taxon>Saprospiria</taxon>
        <taxon>Saprospirales</taxon>
        <taxon>Lewinellaceae</taxon>
        <taxon>Flavilitoribacter</taxon>
    </lineage>
</organism>
<accession>A0A2D0MWL8</accession>
<reference evidence="4 5" key="1">
    <citation type="submission" date="2017-10" db="EMBL/GenBank/DDBJ databases">
        <title>The draft genome sequence of Lewinella nigricans NBRC 102662.</title>
        <authorList>
            <person name="Wang K."/>
        </authorList>
    </citation>
    <scope>NUCLEOTIDE SEQUENCE [LARGE SCALE GENOMIC DNA]</scope>
    <source>
        <strain evidence="4 5">NBRC 102662</strain>
    </source>
</reference>
<dbReference type="NCBIfam" id="TIGR01760">
    <property type="entry name" value="tape_meas_TP901"/>
    <property type="match status" value="1"/>
</dbReference>
<dbReference type="InterPro" id="IPR010090">
    <property type="entry name" value="Phage_tape_meas"/>
</dbReference>
<dbReference type="Pfam" id="PF10145">
    <property type="entry name" value="PhageMin_Tail"/>
    <property type="match status" value="1"/>
</dbReference>
<dbReference type="EMBL" id="PDUD01000099">
    <property type="protein sequence ID" value="PHN00580.1"/>
    <property type="molecule type" value="Genomic_DNA"/>
</dbReference>
<sequence>MDNRSLTILDVKDFLGQALNSNLKLFDKLSGKSSEFDKRVNGTFSDMNINLREVGRNLLTVGSIAGGAVATGLFKAANNAKEFKHEFLELENLNLDKTEAQIDKLERNVLDAAFATGRAGTEMSKAFFDIQSGTGMFGNEVDAIARKTSDFSRAFKVDFNTALEGGVKGIRNFNLEADQMDDFFASAVKTVQVGIVTFEQLARVQTDYAGAANTAGQSVDSANKLFAVFTAKAKSAEEAATLTKSAFTDLLRPETLKSFEKIGVQVFDKQTGKVRQLDEIVSQLNDRFAKLRGNDRAVTNLVNEFKGSEGLIALIGEAAKNGDNMLETFRAFDGTEFGLEKALANAKEDTTQLADIVQNKVNVLFTRLGMELLPHINRGLDYVISNWLPEVERRLPGIIQNFGQVADAVGKGVKEGSKIGQTLGRWGENALEFYESTNPFMISSARRDLRDMGMTRDQVRSLSDTEAVQIRRAANRGLMDEAGQVNVERAQNLIDKLADSTSEGAKDFVRVLQSEISRVNLAGELDADIEKIQNNINSLGGPASDLPSLPTGSSRSTSGSTSAGRAAIAEGLRGVVGGKEQQRNVTVTIQKMVGVETLSTTNLSNSVREIEQIFEEMLIRAVRDTEVAIANG</sequence>
<dbReference type="AlphaFoldDB" id="A0A2D0MWL8"/>
<keyword evidence="5" id="KW-1185">Reference proteome</keyword>
<keyword evidence="1" id="KW-0175">Coiled coil</keyword>
<protein>
    <submittedName>
        <fullName evidence="4">Phage tail tape measure protein</fullName>
    </submittedName>
</protein>
<name>A0A2D0MWL8_FLAN2</name>
<comment type="caution">
    <text evidence="4">The sequence shown here is derived from an EMBL/GenBank/DDBJ whole genome shotgun (WGS) entry which is preliminary data.</text>
</comment>